<comment type="similarity">
    <text evidence="1">Belongs to the glycosyl hydrolase 39 family.</text>
</comment>
<evidence type="ECO:0000256" key="1">
    <source>
        <dbReference type="ARBA" id="ARBA00008875"/>
    </source>
</evidence>
<dbReference type="InterPro" id="IPR037923">
    <property type="entry name" value="HTH-like"/>
</dbReference>
<proteinExistence type="inferred from homology"/>
<gene>
    <name evidence="8" type="primary">rhaS_3</name>
    <name evidence="8" type="ORF">TEMA_34650</name>
</gene>
<dbReference type="InterPro" id="IPR049165">
    <property type="entry name" value="GH39_as"/>
</dbReference>
<accession>A0ABY9Q4Z3</accession>
<evidence type="ECO:0000313" key="8">
    <source>
        <dbReference type="EMBL" id="WMT82967.1"/>
    </source>
</evidence>
<dbReference type="Pfam" id="PF12833">
    <property type="entry name" value="HTH_18"/>
    <property type="match status" value="1"/>
</dbReference>
<dbReference type="PROSITE" id="PS01124">
    <property type="entry name" value="HTH_ARAC_FAMILY_2"/>
    <property type="match status" value="1"/>
</dbReference>
<dbReference type="SUPFAM" id="SSF51215">
    <property type="entry name" value="Regulatory protein AraC"/>
    <property type="match status" value="1"/>
</dbReference>
<dbReference type="Pfam" id="PF02311">
    <property type="entry name" value="AraC_binding"/>
    <property type="match status" value="1"/>
</dbReference>
<dbReference type="Gene3D" id="3.20.20.80">
    <property type="entry name" value="Glycosidases"/>
    <property type="match status" value="1"/>
</dbReference>
<sequence>MSYIYEVIKFNDALPVKIFIHQINNVQSHWHESIEILFVTKGSVELVLSGKLFNLKEDDLIIINSKEIHSVKSNEENTAIALQIDLNKLDFLYEGIDKINFDCKSFEYKKEDDRFNLIRSILAQIIYFYMKENNGYKLKINSLLNELIYIIVNRFKSNVEDVYDKKSYKHLERLDRVITYLKENYNKEITLSNIAKMEYLSPQYFSKFFEKHMGVNFLTYLNSLRLDHAVKDLISTDYNIIDIASNNGFANVKSFTHLFKISYNDTPSNYRKKLYNANKLVNKNENKGINYFEFNANKHMDFILKYINNENKSDLKNTNMVNKIDNSISVDLDRSTKKLNHSWKSLITIGKAKEGLFNEVQKQLIEIQNKIGFKYIRFHGIFDDDMMVYDEDENGNLIFNYTYIDRLFDFLLSIKLKPFLELGFMPSKLALDKNKKMFYTNSIISKPKKISLWNELVEKLIEHCINRYGMAEVLTWHFEVWNEPDIESAFGFEENYYYEFFKETYKTIKNINDKLKVGGPSILGYTILKNNWMDEYIKYCIDNKCRPDFISFHSYPIGCYQMNELLNQSMDSPYKGSLFIDSNEGYLKELIIKLKKKLKKYELDKIEIYMTEWNSTASHRDLTNDTLYKSSYVCKNILENIDTIDGFGYWVASDLIEESIVENDIFHGGLGMITTNGIKKPAYYAYELLSRLGNELIEQGDGYFITKNFDEYEIMIYNYCHFDNIYLNGDTSHINKYNRYEVFRKCEKCISIELNNLKSSNYLIREYTISKDYGSAYDTWIKMNHPNYIDEEDVTYINNNSTPKIKKYNEYIKKKYCIRSILESHEVKIYTIKPIY</sequence>
<dbReference type="Gene3D" id="1.10.10.60">
    <property type="entry name" value="Homeodomain-like"/>
    <property type="match status" value="2"/>
</dbReference>
<dbReference type="SUPFAM" id="SSF46689">
    <property type="entry name" value="Homeodomain-like"/>
    <property type="match status" value="2"/>
</dbReference>
<evidence type="ECO:0000256" key="5">
    <source>
        <dbReference type="ARBA" id="ARBA00023163"/>
    </source>
</evidence>
<dbReference type="InterPro" id="IPR049166">
    <property type="entry name" value="GH39_cat"/>
</dbReference>
<dbReference type="Gene3D" id="2.60.40.1500">
    <property type="entry name" value="Glycosyl hydrolase domain, family 39"/>
    <property type="match status" value="1"/>
</dbReference>
<dbReference type="SUPFAM" id="SSF51445">
    <property type="entry name" value="(Trans)glycosidases"/>
    <property type="match status" value="1"/>
</dbReference>
<keyword evidence="6" id="KW-0326">Glycosidase</keyword>
<dbReference type="PANTHER" id="PTHR43280:SF34">
    <property type="entry name" value="ARAC-FAMILY TRANSCRIPTIONAL REGULATOR"/>
    <property type="match status" value="1"/>
</dbReference>
<evidence type="ECO:0000259" key="7">
    <source>
        <dbReference type="PROSITE" id="PS01124"/>
    </source>
</evidence>
<evidence type="ECO:0000256" key="6">
    <source>
        <dbReference type="ARBA" id="ARBA00023295"/>
    </source>
</evidence>
<dbReference type="InterPro" id="IPR000514">
    <property type="entry name" value="Glyco_hydro_39"/>
</dbReference>
<evidence type="ECO:0000256" key="2">
    <source>
        <dbReference type="ARBA" id="ARBA00022801"/>
    </source>
</evidence>
<keyword evidence="4" id="KW-0238">DNA-binding</keyword>
<dbReference type="Pfam" id="PF01229">
    <property type="entry name" value="Glyco_hydro_39"/>
    <property type="match status" value="1"/>
</dbReference>
<keyword evidence="5" id="KW-0804">Transcription</keyword>
<keyword evidence="2" id="KW-0378">Hydrolase</keyword>
<keyword evidence="3" id="KW-0805">Transcription regulation</keyword>
<dbReference type="PANTHER" id="PTHR43280">
    <property type="entry name" value="ARAC-FAMILY TRANSCRIPTIONAL REGULATOR"/>
    <property type="match status" value="1"/>
</dbReference>
<dbReference type="InterPro" id="IPR018060">
    <property type="entry name" value="HTH_AraC"/>
</dbReference>
<name>A0ABY9Q4Z3_9FIRM</name>
<feature type="domain" description="HTH araC/xylS-type" evidence="7">
    <location>
        <begin position="175"/>
        <end position="273"/>
    </location>
</feature>
<evidence type="ECO:0000256" key="4">
    <source>
        <dbReference type="ARBA" id="ARBA00023125"/>
    </source>
</evidence>
<dbReference type="Proteomes" id="UP001235030">
    <property type="component" value="Chromosome"/>
</dbReference>
<dbReference type="PROSITE" id="PS01027">
    <property type="entry name" value="GLYCOSYL_HYDROL_F39"/>
    <property type="match status" value="1"/>
</dbReference>
<dbReference type="SMART" id="SM00342">
    <property type="entry name" value="HTH_ARAC"/>
    <property type="match status" value="1"/>
</dbReference>
<dbReference type="InterPro" id="IPR003313">
    <property type="entry name" value="AraC-bd"/>
</dbReference>
<dbReference type="RefSeq" id="WP_228105297.1">
    <property type="nucleotide sequence ID" value="NZ_CP101637.1"/>
</dbReference>
<dbReference type="SUPFAM" id="SSF51011">
    <property type="entry name" value="Glycosyl hydrolase domain"/>
    <property type="match status" value="1"/>
</dbReference>
<reference evidence="8 9" key="1">
    <citation type="submission" date="2022-07" db="EMBL/GenBank/DDBJ databases">
        <title>Genome sequence of Terrisporobacter mayombei DSM6539.</title>
        <authorList>
            <person name="Boeer T."/>
            <person name="Bengelsdorf F.R."/>
            <person name="Daniel R."/>
            <person name="Poehlein A."/>
        </authorList>
    </citation>
    <scope>NUCLEOTIDE SEQUENCE [LARGE SCALE GENOMIC DNA]</scope>
    <source>
        <strain evidence="8 9">DSM 6539</strain>
    </source>
</reference>
<evidence type="ECO:0000313" key="9">
    <source>
        <dbReference type="Proteomes" id="UP001235030"/>
    </source>
</evidence>
<dbReference type="PRINTS" id="PR00745">
    <property type="entry name" value="GLHYDRLASE39"/>
</dbReference>
<dbReference type="InterPro" id="IPR014710">
    <property type="entry name" value="RmlC-like_jellyroll"/>
</dbReference>
<evidence type="ECO:0000256" key="3">
    <source>
        <dbReference type="ARBA" id="ARBA00023015"/>
    </source>
</evidence>
<dbReference type="InterPro" id="IPR009057">
    <property type="entry name" value="Homeodomain-like_sf"/>
</dbReference>
<protein>
    <submittedName>
        <fullName evidence="8">HTH-type transcriptional activator RhaS</fullName>
    </submittedName>
</protein>
<dbReference type="Gene3D" id="2.60.120.10">
    <property type="entry name" value="Jelly Rolls"/>
    <property type="match status" value="1"/>
</dbReference>
<organism evidence="8 9">
    <name type="scientific">Terrisporobacter mayombei</name>
    <dbReference type="NCBI Taxonomy" id="1541"/>
    <lineage>
        <taxon>Bacteria</taxon>
        <taxon>Bacillati</taxon>
        <taxon>Bacillota</taxon>
        <taxon>Clostridia</taxon>
        <taxon>Peptostreptococcales</taxon>
        <taxon>Peptostreptococcaceae</taxon>
        <taxon>Terrisporobacter</taxon>
    </lineage>
</organism>
<dbReference type="EMBL" id="CP101637">
    <property type="protein sequence ID" value="WMT82967.1"/>
    <property type="molecule type" value="Genomic_DNA"/>
</dbReference>
<keyword evidence="9" id="KW-1185">Reference proteome</keyword>
<dbReference type="InterPro" id="IPR017853">
    <property type="entry name" value="GH"/>
</dbReference>
<dbReference type="CDD" id="cd02208">
    <property type="entry name" value="cupin_RmlC-like"/>
    <property type="match status" value="1"/>
</dbReference>